<organism evidence="3 4">
    <name type="scientific">Astyanax mexicanus</name>
    <name type="common">Blind cave fish</name>
    <name type="synonym">Astyanax fasciatus mexicanus</name>
    <dbReference type="NCBI Taxonomy" id="7994"/>
    <lineage>
        <taxon>Eukaryota</taxon>
        <taxon>Metazoa</taxon>
        <taxon>Chordata</taxon>
        <taxon>Craniata</taxon>
        <taxon>Vertebrata</taxon>
        <taxon>Euteleostomi</taxon>
        <taxon>Actinopterygii</taxon>
        <taxon>Neopterygii</taxon>
        <taxon>Teleostei</taxon>
        <taxon>Ostariophysi</taxon>
        <taxon>Characiformes</taxon>
        <taxon>Characoidei</taxon>
        <taxon>Acestrorhamphidae</taxon>
        <taxon>Acestrorhamphinae</taxon>
        <taxon>Astyanax</taxon>
    </lineage>
</organism>
<reference evidence="2 5" key="1">
    <citation type="submission" date="2021-07" db="EMBL/GenBank/DDBJ databases">
        <authorList>
            <person name="Imarazene B."/>
            <person name="Zahm M."/>
            <person name="Klopp C."/>
            <person name="Cabau C."/>
            <person name="Beille S."/>
            <person name="Jouanno E."/>
            <person name="Castinel A."/>
            <person name="Lluch J."/>
            <person name="Gil L."/>
            <person name="Kuchtly C."/>
            <person name="Lopez Roques C."/>
            <person name="Donnadieu C."/>
            <person name="Parrinello H."/>
            <person name="Journot L."/>
            <person name="Du K."/>
            <person name="Schartl M."/>
            <person name="Retaux S."/>
            <person name="Guiguen Y."/>
        </authorList>
    </citation>
    <scope>NUCLEOTIDE SEQUENCE [LARGE SCALE GENOMIC DNA]</scope>
    <source>
        <strain evidence="2">Pach_M1</strain>
        <tissue evidence="2">Testis</tissue>
    </source>
</reference>
<proteinExistence type="predicted"/>
<feature type="transmembrane region" description="Helical" evidence="1">
    <location>
        <begin position="17"/>
        <end position="36"/>
    </location>
</feature>
<accession>A0A8B9K0C8</accession>
<gene>
    <name evidence="2" type="ORF">AMEX_G22060</name>
</gene>
<dbReference type="Proteomes" id="UP000694621">
    <property type="component" value="Unplaced"/>
</dbReference>
<dbReference type="Proteomes" id="UP000752171">
    <property type="component" value="Unassembled WGS sequence"/>
</dbReference>
<evidence type="ECO:0000313" key="2">
    <source>
        <dbReference type="EMBL" id="KAG9263903.1"/>
    </source>
</evidence>
<evidence type="ECO:0000313" key="3">
    <source>
        <dbReference type="Ensembl" id="ENSAMXP00005028266.1"/>
    </source>
</evidence>
<protein>
    <submittedName>
        <fullName evidence="2 3">Uncharacterized protein</fullName>
    </submittedName>
</protein>
<reference evidence="3" key="2">
    <citation type="submission" date="2025-05" db="UniProtKB">
        <authorList>
            <consortium name="Ensembl"/>
        </authorList>
    </citation>
    <scope>IDENTIFICATION</scope>
</reference>
<sequence>MLTTKPPCRLYEQDRCSILLASCSPFWLLFLVVVLFKKTKCRFIQRPVYFVSMHYQCLKNLPARRIWRVGVATSYTAI</sequence>
<keyword evidence="1" id="KW-0812">Transmembrane</keyword>
<dbReference type="Ensembl" id="ENSAMXT00005031040.1">
    <property type="protein sequence ID" value="ENSAMXP00005028266.1"/>
    <property type="gene ID" value="ENSAMXG00005014116.1"/>
</dbReference>
<keyword evidence="1" id="KW-0472">Membrane</keyword>
<dbReference type="AlphaFoldDB" id="A0A8B9K0C8"/>
<dbReference type="EMBL" id="JAICCE010000019">
    <property type="protein sequence ID" value="KAG9263903.1"/>
    <property type="molecule type" value="Genomic_DNA"/>
</dbReference>
<keyword evidence="1" id="KW-1133">Transmembrane helix</keyword>
<name>A0A8B9K0C8_ASTMX</name>
<evidence type="ECO:0000256" key="1">
    <source>
        <dbReference type="SAM" id="Phobius"/>
    </source>
</evidence>
<evidence type="ECO:0000313" key="5">
    <source>
        <dbReference type="Proteomes" id="UP000752171"/>
    </source>
</evidence>
<evidence type="ECO:0000313" key="4">
    <source>
        <dbReference type="Proteomes" id="UP000694621"/>
    </source>
</evidence>